<proteinExistence type="predicted"/>
<dbReference type="Proteomes" id="UP001162992">
    <property type="component" value="Chromosome 5"/>
</dbReference>
<comment type="caution">
    <text evidence="1">The sequence shown here is derived from an EMBL/GenBank/DDBJ whole genome shotgun (WGS) entry which is preliminary data.</text>
</comment>
<accession>A0ACC2DML2</accession>
<reference evidence="2" key="1">
    <citation type="journal article" date="2024" name="Proc. Natl. Acad. Sci. U.S.A.">
        <title>Extraordinary preservation of gene collinearity over three hundred million years revealed in homosporous lycophytes.</title>
        <authorList>
            <person name="Li C."/>
            <person name="Wickell D."/>
            <person name="Kuo L.Y."/>
            <person name="Chen X."/>
            <person name="Nie B."/>
            <person name="Liao X."/>
            <person name="Peng D."/>
            <person name="Ji J."/>
            <person name="Jenkins J."/>
            <person name="Williams M."/>
            <person name="Shu S."/>
            <person name="Plott C."/>
            <person name="Barry K."/>
            <person name="Rajasekar S."/>
            <person name="Grimwood J."/>
            <person name="Han X."/>
            <person name="Sun S."/>
            <person name="Hou Z."/>
            <person name="He W."/>
            <person name="Dai G."/>
            <person name="Sun C."/>
            <person name="Schmutz J."/>
            <person name="Leebens-Mack J.H."/>
            <person name="Li F.W."/>
            <person name="Wang L."/>
        </authorList>
    </citation>
    <scope>NUCLEOTIDE SEQUENCE [LARGE SCALE GENOMIC DNA]</scope>
    <source>
        <strain evidence="2">cv. PW_Plant_1</strain>
    </source>
</reference>
<name>A0ACC2DML2_DIPCM</name>
<evidence type="ECO:0000313" key="1">
    <source>
        <dbReference type="EMBL" id="KAJ7555242.1"/>
    </source>
</evidence>
<gene>
    <name evidence="1" type="ORF">O6H91_05G028100</name>
</gene>
<organism evidence="1 2">
    <name type="scientific">Diphasiastrum complanatum</name>
    <name type="common">Issler's clubmoss</name>
    <name type="synonym">Lycopodium complanatum</name>
    <dbReference type="NCBI Taxonomy" id="34168"/>
    <lineage>
        <taxon>Eukaryota</taxon>
        <taxon>Viridiplantae</taxon>
        <taxon>Streptophyta</taxon>
        <taxon>Embryophyta</taxon>
        <taxon>Tracheophyta</taxon>
        <taxon>Lycopodiopsida</taxon>
        <taxon>Lycopodiales</taxon>
        <taxon>Lycopodiaceae</taxon>
        <taxon>Lycopodioideae</taxon>
        <taxon>Diphasiastrum</taxon>
    </lineage>
</organism>
<protein>
    <submittedName>
        <fullName evidence="1">Uncharacterized protein</fullName>
    </submittedName>
</protein>
<sequence length="524" mass="57199">MAGALKESLIRTPSAGCEEAAWPRNSHLVVEKGIVPDFHSGHVTPEATGFQSEQEHLKLLHDEENASGKVAAIIVEARKQLWLAFPMISVYLMQYALTIVSISFCGHLGKLELASASIAQSVASVFGYYVLLGMASVLETYCGQAYGAKRYHLLGVYLQRSLIILYISCIPLSLVFLRMEKVLNVLGQAPDIAQKAGEYASWLLPSLYGSALLQPLVKFLQAQSLVFPMAVTSAFALAFHFLLCWLIIYEMHWGFTGAALATSISFWINAGLLLLYVVFSQRCRLTWNGFTKDALRDLKPFIKLSLYSTVMLCLEFWYFEILVMLSGLLPNPELELSALSICLSTVTLNYMIPFGLSAAASTRVSNELGAGNTKSAKLAIYVALSISLVQACAISTSILLVRKVWGYIFSSEQQVVQYVARLLPFLAVSTMMDGMQGILSGVLRGCGRQELGAAINFVVFYGVGVPIGATLAFALKFGGSGIYMGLVSGLSVQTLTMFIVSFTIDWKKEAERAAAHTHHVTLVA</sequence>
<evidence type="ECO:0000313" key="2">
    <source>
        <dbReference type="Proteomes" id="UP001162992"/>
    </source>
</evidence>
<keyword evidence="2" id="KW-1185">Reference proteome</keyword>
<dbReference type="EMBL" id="CM055096">
    <property type="protein sequence ID" value="KAJ7555242.1"/>
    <property type="molecule type" value="Genomic_DNA"/>
</dbReference>